<dbReference type="PANTHER" id="PTHR47027">
    <property type="entry name" value="REVERSE TRANSCRIPTASE DOMAIN-CONTAINING PROTEIN"/>
    <property type="match status" value="1"/>
</dbReference>
<protein>
    <recommendedName>
        <fullName evidence="1">Reverse transcriptase domain-containing protein</fullName>
    </recommendedName>
</protein>
<dbReference type="Pfam" id="PF00078">
    <property type="entry name" value="RVT_1"/>
    <property type="match status" value="1"/>
</dbReference>
<comment type="caution">
    <text evidence="2">The sequence shown here is derived from an EMBL/GenBank/DDBJ whole genome shotgun (WGS) entry which is preliminary data.</text>
</comment>
<keyword evidence="3" id="KW-1185">Reference proteome</keyword>
<proteinExistence type="predicted"/>
<dbReference type="InterPro" id="IPR043502">
    <property type="entry name" value="DNA/RNA_pol_sf"/>
</dbReference>
<sequence>MIIQVRKCRNAVITFIDSKKAYDSVDHETIFKIMREFGIDRKTRKIMEQILTGTTFKVKCMGEISDPFEIKTGVQQGDGLSPILFNIFLEKIIREWELHVKDIQVGIKKENRINVKCLAFADDIAIITDNRTEAILAVKKLHEIAQNTGLQFSYDKTKYMKRNPKNKSSLITKHGEILQVGHFKYLGEVIQSSCLNRIANEQRITKLQRAYKLTGPHYKKVQFERRQIESL</sequence>
<evidence type="ECO:0000259" key="1">
    <source>
        <dbReference type="PROSITE" id="PS50878"/>
    </source>
</evidence>
<dbReference type="Proteomes" id="UP001431783">
    <property type="component" value="Unassembled WGS sequence"/>
</dbReference>
<dbReference type="Gene3D" id="3.30.70.270">
    <property type="match status" value="1"/>
</dbReference>
<dbReference type="PANTHER" id="PTHR47027:SF20">
    <property type="entry name" value="REVERSE TRANSCRIPTASE-LIKE PROTEIN WITH RNA-DIRECTED DNA POLYMERASE DOMAIN"/>
    <property type="match status" value="1"/>
</dbReference>
<dbReference type="EMBL" id="JARQZJ010000032">
    <property type="protein sequence ID" value="KAK9875038.1"/>
    <property type="molecule type" value="Genomic_DNA"/>
</dbReference>
<dbReference type="GO" id="GO:0071897">
    <property type="term" value="P:DNA biosynthetic process"/>
    <property type="evidence" value="ECO:0007669"/>
    <property type="project" value="UniProtKB-ARBA"/>
</dbReference>
<evidence type="ECO:0000313" key="2">
    <source>
        <dbReference type="EMBL" id="KAK9875038.1"/>
    </source>
</evidence>
<dbReference type="InterPro" id="IPR000477">
    <property type="entry name" value="RT_dom"/>
</dbReference>
<organism evidence="2 3">
    <name type="scientific">Henosepilachna vigintioctopunctata</name>
    <dbReference type="NCBI Taxonomy" id="420089"/>
    <lineage>
        <taxon>Eukaryota</taxon>
        <taxon>Metazoa</taxon>
        <taxon>Ecdysozoa</taxon>
        <taxon>Arthropoda</taxon>
        <taxon>Hexapoda</taxon>
        <taxon>Insecta</taxon>
        <taxon>Pterygota</taxon>
        <taxon>Neoptera</taxon>
        <taxon>Endopterygota</taxon>
        <taxon>Coleoptera</taxon>
        <taxon>Polyphaga</taxon>
        <taxon>Cucujiformia</taxon>
        <taxon>Coccinelloidea</taxon>
        <taxon>Coccinellidae</taxon>
        <taxon>Epilachninae</taxon>
        <taxon>Epilachnini</taxon>
        <taxon>Henosepilachna</taxon>
    </lineage>
</organism>
<accession>A0AAW1U247</accession>
<gene>
    <name evidence="2" type="ORF">WA026_005843</name>
</gene>
<dbReference type="PROSITE" id="PS50878">
    <property type="entry name" value="RT_POL"/>
    <property type="match status" value="1"/>
</dbReference>
<evidence type="ECO:0000313" key="3">
    <source>
        <dbReference type="Proteomes" id="UP001431783"/>
    </source>
</evidence>
<feature type="domain" description="Reverse transcriptase" evidence="1">
    <location>
        <begin position="1"/>
        <end position="190"/>
    </location>
</feature>
<name>A0AAW1U247_9CUCU</name>
<reference evidence="2 3" key="1">
    <citation type="submission" date="2023-03" db="EMBL/GenBank/DDBJ databases">
        <title>Genome insight into feeding habits of ladybird beetles.</title>
        <authorList>
            <person name="Li H.-S."/>
            <person name="Huang Y.-H."/>
            <person name="Pang H."/>
        </authorList>
    </citation>
    <scope>NUCLEOTIDE SEQUENCE [LARGE SCALE GENOMIC DNA]</scope>
    <source>
        <strain evidence="2">SYSU_2023b</strain>
        <tissue evidence="2">Whole body</tissue>
    </source>
</reference>
<dbReference type="InterPro" id="IPR043128">
    <property type="entry name" value="Rev_trsase/Diguanyl_cyclase"/>
</dbReference>
<dbReference type="SUPFAM" id="SSF56672">
    <property type="entry name" value="DNA/RNA polymerases"/>
    <property type="match status" value="1"/>
</dbReference>
<dbReference type="AlphaFoldDB" id="A0AAW1U247"/>